<dbReference type="OrthoDB" id="829at2759"/>
<dbReference type="InterPro" id="IPR016069">
    <property type="entry name" value="Translin_C"/>
</dbReference>
<keyword evidence="7" id="KW-1185">Reference proteome</keyword>
<sequence length="572" mass="62944">MALSMSVQTTGSQLLRHPRPWRLVSKESTPKFRVDSLVIAKASPAPCGYAASWSSAAAAGTLCAAFDRRIRRRRWRAARVMNQSKEMQDPMDAVSARPLAEAPAKPSPAALTAVATPDFVQYVKMLSEVRLARERLNEAVNAGRNLAFVACARLQRSDLVGARAALDSVAALPGIQESLGPGLWENLEHRLKICEACNVGGFLEVYIQSLGFLSFLESGQLAPEVPQAWCSKVQEFDDECYLLGVISTLRELERYAVNRGQFLDLRSVRICLAAASSLEQALMQFNFRNSSLRQRFDSVKYTVKKLEGLSYEIDLARKRSASGLSDSEAADDGSLSSEIEPQAQATGQLALDLARMGAIKSRYDSFDGQREEVMKRSRDVAKAGKNAIYALQRDDWERADAQLKLCAREANQVYAEFAAASPTLRLGFFSDTLEEMAEALSFRAFRNEKKLLSLDEMQAISGLNFPMTLTEYLGGIMDLTGEVGRLAIRSASQGKQGKGKIEVCLACVEAVYNAVQEMPFLPSKIGKKMGALKGTLVKIEQALYEIALLSQGVVRLKPPRDLDDEDGKKNEQ</sequence>
<protein>
    <recommendedName>
        <fullName evidence="8">Translin</fullName>
    </recommendedName>
</protein>
<dbReference type="CDD" id="cd14820">
    <property type="entry name" value="TRAX"/>
    <property type="match status" value="1"/>
</dbReference>
<evidence type="ECO:0000256" key="1">
    <source>
        <dbReference type="ARBA" id="ARBA00004123"/>
    </source>
</evidence>
<evidence type="ECO:0000256" key="2">
    <source>
        <dbReference type="ARBA" id="ARBA00004496"/>
    </source>
</evidence>
<evidence type="ECO:0000256" key="5">
    <source>
        <dbReference type="ARBA" id="ARBA00023242"/>
    </source>
</evidence>
<dbReference type="GO" id="GO:0005737">
    <property type="term" value="C:cytoplasm"/>
    <property type="evidence" value="ECO:0007669"/>
    <property type="project" value="UniProtKB-SubCell"/>
</dbReference>
<gene>
    <name evidence="6" type="ORF">PGLA1383_LOCUS47002</name>
</gene>
<dbReference type="InterPro" id="IPR016068">
    <property type="entry name" value="Translin_N"/>
</dbReference>
<dbReference type="PANTHER" id="PTHR10741">
    <property type="entry name" value="TRANSLIN AND TRANSLIN ASSOCIATED PROTEIN X"/>
    <property type="match status" value="1"/>
</dbReference>
<dbReference type="GO" id="GO:0005634">
    <property type="term" value="C:nucleus"/>
    <property type="evidence" value="ECO:0007669"/>
    <property type="project" value="UniProtKB-SubCell"/>
</dbReference>
<dbReference type="Gene3D" id="1.20.58.200">
    <property type="entry name" value="Translin, domain 2"/>
    <property type="match status" value="2"/>
</dbReference>
<comment type="caution">
    <text evidence="6">The sequence shown here is derived from an EMBL/GenBank/DDBJ whole genome shotgun (WGS) entry which is preliminary data.</text>
</comment>
<comment type="subcellular location">
    <subcellularLocation>
        <location evidence="2">Cytoplasm</location>
    </subcellularLocation>
    <subcellularLocation>
        <location evidence="1">Nucleus</location>
    </subcellularLocation>
</comment>
<organism evidence="6 7">
    <name type="scientific">Polarella glacialis</name>
    <name type="common">Dinoflagellate</name>
    <dbReference type="NCBI Taxonomy" id="89957"/>
    <lineage>
        <taxon>Eukaryota</taxon>
        <taxon>Sar</taxon>
        <taxon>Alveolata</taxon>
        <taxon>Dinophyceae</taxon>
        <taxon>Suessiales</taxon>
        <taxon>Suessiaceae</taxon>
        <taxon>Polarella</taxon>
    </lineage>
</organism>
<comment type="similarity">
    <text evidence="3">Belongs to the translin family.</text>
</comment>
<dbReference type="SUPFAM" id="SSF74784">
    <property type="entry name" value="Translin"/>
    <property type="match status" value="2"/>
</dbReference>
<accession>A0A813GZI1</accession>
<dbReference type="Pfam" id="PF01997">
    <property type="entry name" value="Translin"/>
    <property type="match status" value="2"/>
</dbReference>
<keyword evidence="4" id="KW-0963">Cytoplasm</keyword>
<evidence type="ECO:0000256" key="3">
    <source>
        <dbReference type="ARBA" id="ARBA00005902"/>
    </source>
</evidence>
<name>A0A813GZI1_POLGL</name>
<dbReference type="EMBL" id="CAJNNV010029955">
    <property type="protein sequence ID" value="CAE8630781.1"/>
    <property type="molecule type" value="Genomic_DNA"/>
</dbReference>
<keyword evidence="5" id="KW-0539">Nucleus</keyword>
<dbReference type="InterPro" id="IPR036081">
    <property type="entry name" value="Translin_sf"/>
</dbReference>
<evidence type="ECO:0008006" key="8">
    <source>
        <dbReference type="Google" id="ProtNLM"/>
    </source>
</evidence>
<dbReference type="Gene3D" id="1.20.58.190">
    <property type="entry name" value="Translin, domain 1"/>
    <property type="match status" value="1"/>
</dbReference>
<reference evidence="6" key="1">
    <citation type="submission" date="2021-02" db="EMBL/GenBank/DDBJ databases">
        <authorList>
            <person name="Dougan E. K."/>
            <person name="Rhodes N."/>
            <person name="Thang M."/>
            <person name="Chan C."/>
        </authorList>
    </citation>
    <scope>NUCLEOTIDE SEQUENCE</scope>
</reference>
<dbReference type="Proteomes" id="UP000654075">
    <property type="component" value="Unassembled WGS sequence"/>
</dbReference>
<dbReference type="GO" id="GO:0043565">
    <property type="term" value="F:sequence-specific DNA binding"/>
    <property type="evidence" value="ECO:0007669"/>
    <property type="project" value="InterPro"/>
</dbReference>
<evidence type="ECO:0000313" key="6">
    <source>
        <dbReference type="EMBL" id="CAE8630781.1"/>
    </source>
</evidence>
<evidence type="ECO:0000256" key="4">
    <source>
        <dbReference type="ARBA" id="ARBA00022490"/>
    </source>
</evidence>
<dbReference type="AlphaFoldDB" id="A0A813GZI1"/>
<proteinExistence type="inferred from homology"/>
<dbReference type="InterPro" id="IPR002848">
    <property type="entry name" value="Translin_fam"/>
</dbReference>
<evidence type="ECO:0000313" key="7">
    <source>
        <dbReference type="Proteomes" id="UP000654075"/>
    </source>
</evidence>